<keyword evidence="1" id="KW-0677">Repeat</keyword>
<dbReference type="Gene3D" id="3.40.50.300">
    <property type="entry name" value="P-loop containing nucleotide triphosphate hydrolases"/>
    <property type="match status" value="1"/>
</dbReference>
<dbReference type="Gene3D" id="3.40.50.1580">
    <property type="entry name" value="Nucleoside phosphorylase domain"/>
    <property type="match status" value="1"/>
</dbReference>
<evidence type="ECO:0000256" key="1">
    <source>
        <dbReference type="ARBA" id="ARBA00022737"/>
    </source>
</evidence>
<dbReference type="SUPFAM" id="SSF52540">
    <property type="entry name" value="P-loop containing nucleoside triphosphate hydrolases"/>
    <property type="match status" value="1"/>
</dbReference>
<dbReference type="AlphaFoldDB" id="A0A9W8PE39"/>
<dbReference type="PROSITE" id="PS50837">
    <property type="entry name" value="NACHT"/>
    <property type="match status" value="1"/>
</dbReference>
<protein>
    <recommendedName>
        <fullName evidence="2">NACHT domain-containing protein</fullName>
    </recommendedName>
</protein>
<reference evidence="3" key="1">
    <citation type="submission" date="2022-10" db="EMBL/GenBank/DDBJ databases">
        <title>Fusarium specimens isolated from Avocado Roots.</title>
        <authorList>
            <person name="Stajich J."/>
            <person name="Roper C."/>
            <person name="Heimlech-Rivalta G."/>
        </authorList>
    </citation>
    <scope>NUCLEOTIDE SEQUENCE</scope>
    <source>
        <strain evidence="3">CF00143</strain>
    </source>
</reference>
<dbReference type="EMBL" id="JAPDHF010000028">
    <property type="protein sequence ID" value="KAJ4003153.1"/>
    <property type="molecule type" value="Genomic_DNA"/>
</dbReference>
<sequence>MATQLESPELYTIAWIAALPIERAAATALFHEVHNEPAGFNQHETDSNSYSWGRLGQHNIVIASLPAGVYGTTSAASTASELIHSLPHIRIALLVGIGGGISNPDENQDIRLGDVVVSQPEGTTGGVVQYDLVKAKVGGVLEQKGSLNKPPPVLLHALASLQAQHEMMPSKIPEILEGMWNRNNRYMTKKKTNYTYPGRQKDRLFKSKYDHIDGPTCADCDPEWEVKREERDSTDPEIHYGIIASGNTLIKDAAVRDSLSERHQFLCVEMEAAGLMDRFPCLVIRGICDYADSHKNDGWQRYAAATAAAFVVELLEYVPVKKVQETQQVIEVVKGLEDKIMQVEDGMNKLGVSVDNIDLNVVLDRLPDAAGARFDSQAEEHNPKCLANTRVDLLRDISSWISDEASKPILWLNGMAGTGKSTIARTVARDRSKDGDLGASFFFKRGEADRGSLLRFVPSITRQLARNVPEFAQAVKVALDSDPDITSKSVAKQFAALVEAPIVGLIKKTSRFAIIIDALDECEGDEEIKSLIHTLSRTSPIQHCLRILITSRPDLPVRLGFAKINGSYRALILHDMPADTIKQDIMAFLLDEFETIRDDFNSLAPKELELPTMWPGEAVIDRLTNMAIPLFIFAATVCRFVKDYKVDSPSNRLSKYFQLSNDSYGSHLGQIYGPVLQSIISGIPKEDARQIVQQTRQIVGSIIILATPLSVMAISKLLDVSVNLVHIRLNALHSILNIPPNLYDTVRLLHISLRDYLIDPSQSDKNEFWVDERDVHLELFKNSLRVMESSLEEDICHLVWPGTGRHDVRPSQIASYIPDELQYACCHWVYHLQRVESPSLNKEEVFMFLHKHLFHWLETLSLIGRFKESLQAIKVLKNIIKVRVLGA</sequence>
<evidence type="ECO:0000259" key="2">
    <source>
        <dbReference type="PROSITE" id="PS50837"/>
    </source>
</evidence>
<dbReference type="OrthoDB" id="674604at2759"/>
<dbReference type="InterPro" id="IPR053137">
    <property type="entry name" value="NLR-like"/>
</dbReference>
<dbReference type="SUPFAM" id="SSF53167">
    <property type="entry name" value="Purine and uridine phosphorylases"/>
    <property type="match status" value="1"/>
</dbReference>
<evidence type="ECO:0000313" key="4">
    <source>
        <dbReference type="Proteomes" id="UP001152130"/>
    </source>
</evidence>
<gene>
    <name evidence="3" type="ORF">NW766_012471</name>
</gene>
<organism evidence="3 4">
    <name type="scientific">Fusarium irregulare</name>
    <dbReference type="NCBI Taxonomy" id="2494466"/>
    <lineage>
        <taxon>Eukaryota</taxon>
        <taxon>Fungi</taxon>
        <taxon>Dikarya</taxon>
        <taxon>Ascomycota</taxon>
        <taxon>Pezizomycotina</taxon>
        <taxon>Sordariomycetes</taxon>
        <taxon>Hypocreomycetidae</taxon>
        <taxon>Hypocreales</taxon>
        <taxon>Nectriaceae</taxon>
        <taxon>Fusarium</taxon>
        <taxon>Fusarium incarnatum-equiseti species complex</taxon>
    </lineage>
</organism>
<proteinExistence type="predicted"/>
<dbReference type="InterPro" id="IPR035994">
    <property type="entry name" value="Nucleoside_phosphorylase_sf"/>
</dbReference>
<name>A0A9W8PE39_9HYPO</name>
<dbReference type="Proteomes" id="UP001152130">
    <property type="component" value="Unassembled WGS sequence"/>
</dbReference>
<accession>A0A9W8PE39</accession>
<dbReference type="InterPro" id="IPR007111">
    <property type="entry name" value="NACHT_NTPase"/>
</dbReference>
<dbReference type="PANTHER" id="PTHR46082">
    <property type="entry name" value="ATP/GTP-BINDING PROTEIN-RELATED"/>
    <property type="match status" value="1"/>
</dbReference>
<dbReference type="GO" id="GO:0009116">
    <property type="term" value="P:nucleoside metabolic process"/>
    <property type="evidence" value="ECO:0007669"/>
    <property type="project" value="InterPro"/>
</dbReference>
<dbReference type="PANTHER" id="PTHR46082:SF11">
    <property type="entry name" value="AAA+ ATPASE DOMAIN-CONTAINING PROTEIN-RELATED"/>
    <property type="match status" value="1"/>
</dbReference>
<comment type="caution">
    <text evidence="3">The sequence shown here is derived from an EMBL/GenBank/DDBJ whole genome shotgun (WGS) entry which is preliminary data.</text>
</comment>
<feature type="domain" description="NACHT" evidence="2">
    <location>
        <begin position="408"/>
        <end position="554"/>
    </location>
</feature>
<dbReference type="InterPro" id="IPR027417">
    <property type="entry name" value="P-loop_NTPase"/>
</dbReference>
<dbReference type="GO" id="GO:0003824">
    <property type="term" value="F:catalytic activity"/>
    <property type="evidence" value="ECO:0007669"/>
    <property type="project" value="InterPro"/>
</dbReference>
<keyword evidence="4" id="KW-1185">Reference proteome</keyword>
<dbReference type="InterPro" id="IPR056884">
    <property type="entry name" value="NPHP3-like_N"/>
</dbReference>
<dbReference type="Pfam" id="PF24883">
    <property type="entry name" value="NPHP3_N"/>
    <property type="match status" value="1"/>
</dbReference>
<evidence type="ECO:0000313" key="3">
    <source>
        <dbReference type="EMBL" id="KAJ4003153.1"/>
    </source>
</evidence>